<dbReference type="InterPro" id="IPR031925">
    <property type="entry name" value="TBCC_N"/>
</dbReference>
<dbReference type="Gene3D" id="1.20.58.1250">
    <property type="entry name" value="Tubulin Binding Cofactor C, N-terminal domain"/>
    <property type="match status" value="1"/>
</dbReference>
<dbReference type="PANTHER" id="PTHR15139">
    <property type="entry name" value="TUBULIN FOLDING COFACTOR C"/>
    <property type="match status" value="1"/>
</dbReference>
<evidence type="ECO:0000256" key="2">
    <source>
        <dbReference type="ARBA" id="ARBA00008848"/>
    </source>
</evidence>
<dbReference type="Pfam" id="PF16752">
    <property type="entry name" value="TBCC_N"/>
    <property type="match status" value="1"/>
</dbReference>
<dbReference type="GO" id="GO:0005737">
    <property type="term" value="C:cytoplasm"/>
    <property type="evidence" value="ECO:0007669"/>
    <property type="project" value="UniProtKB-SubCell"/>
</dbReference>
<dbReference type="FunFam" id="2.160.20.70:FF:000007">
    <property type="entry name" value="tubulin-specific chaperone C"/>
    <property type="match status" value="1"/>
</dbReference>
<keyword evidence="3" id="KW-0963">Cytoplasm</keyword>
<dbReference type="PROSITE" id="PS51329">
    <property type="entry name" value="C_CAP_COFACTOR_C"/>
    <property type="match status" value="1"/>
</dbReference>
<comment type="similarity">
    <text evidence="2">Belongs to the TBCC family.</text>
</comment>
<dbReference type="InterPro" id="IPR012945">
    <property type="entry name" value="Tubulin-bd_cofactor_C_dom"/>
</dbReference>
<dbReference type="GO" id="GO:0007021">
    <property type="term" value="P:tubulin complex assembly"/>
    <property type="evidence" value="ECO:0007669"/>
    <property type="project" value="TreeGrafter"/>
</dbReference>
<evidence type="ECO:0000256" key="1">
    <source>
        <dbReference type="ARBA" id="ARBA00004496"/>
    </source>
</evidence>
<feature type="domain" description="C-CAP/cofactor C-like" evidence="7">
    <location>
        <begin position="139"/>
        <end position="303"/>
    </location>
</feature>
<name>A0A1B6DSI0_9HEMI</name>
<comment type="subunit">
    <text evidence="6">Supercomplex made of cofactors A to E. Cofactors A and D function by capturing and stabilizing tubulin in a quasi-native conformation. Cofactor E binds to the cofactor D-tubulin complex; interaction with cofactor C then causes the release of tubulin polypeptides that are committed to the native state.</text>
</comment>
<dbReference type="InterPro" id="IPR016098">
    <property type="entry name" value="CAP/MinC_C"/>
</dbReference>
<dbReference type="SMART" id="SM00673">
    <property type="entry name" value="CARP"/>
    <property type="match status" value="2"/>
</dbReference>
<evidence type="ECO:0000256" key="3">
    <source>
        <dbReference type="ARBA" id="ARBA00022490"/>
    </source>
</evidence>
<evidence type="ECO:0000259" key="7">
    <source>
        <dbReference type="PROSITE" id="PS51329"/>
    </source>
</evidence>
<proteinExistence type="inferred from homology"/>
<evidence type="ECO:0000256" key="4">
    <source>
        <dbReference type="ARBA" id="ARBA00022990"/>
    </source>
</evidence>
<dbReference type="EMBL" id="GEDC01008664">
    <property type="protein sequence ID" value="JAS28634.1"/>
    <property type="molecule type" value="Transcribed_RNA"/>
</dbReference>
<gene>
    <name evidence="8" type="ORF">g.11219</name>
</gene>
<comment type="subcellular location">
    <subcellularLocation>
        <location evidence="1">Cytoplasm</location>
    </subcellularLocation>
</comment>
<accession>A0A1B6DSI0</accession>
<keyword evidence="5" id="KW-0143">Chaperone</keyword>
<dbReference type="GO" id="GO:0007023">
    <property type="term" value="P:post-chaperonin tubulin folding pathway"/>
    <property type="evidence" value="ECO:0007669"/>
    <property type="project" value="InterPro"/>
</dbReference>
<dbReference type="InterPro" id="IPR006599">
    <property type="entry name" value="CARP_motif"/>
</dbReference>
<keyword evidence="4" id="KW-0007">Acetylation</keyword>
<dbReference type="PANTHER" id="PTHR15139:SF0">
    <property type="entry name" value="TUBULIN-SPECIFIC CHAPERONE C"/>
    <property type="match status" value="1"/>
</dbReference>
<dbReference type="InterPro" id="IPR038397">
    <property type="entry name" value="TBCC_N_sf"/>
</dbReference>
<dbReference type="GO" id="GO:0015631">
    <property type="term" value="F:tubulin binding"/>
    <property type="evidence" value="ECO:0007669"/>
    <property type="project" value="InterPro"/>
</dbReference>
<organism evidence="8">
    <name type="scientific">Clastoptera arizonana</name>
    <name type="common">Arizona spittle bug</name>
    <dbReference type="NCBI Taxonomy" id="38151"/>
    <lineage>
        <taxon>Eukaryota</taxon>
        <taxon>Metazoa</taxon>
        <taxon>Ecdysozoa</taxon>
        <taxon>Arthropoda</taxon>
        <taxon>Hexapoda</taxon>
        <taxon>Insecta</taxon>
        <taxon>Pterygota</taxon>
        <taxon>Neoptera</taxon>
        <taxon>Paraneoptera</taxon>
        <taxon>Hemiptera</taxon>
        <taxon>Auchenorrhyncha</taxon>
        <taxon>Cercopoidea</taxon>
        <taxon>Clastopteridae</taxon>
        <taxon>Clastoptera</taxon>
    </lineage>
</organism>
<dbReference type="Gene3D" id="2.160.20.70">
    <property type="match status" value="1"/>
</dbReference>
<reference evidence="8" key="1">
    <citation type="submission" date="2015-12" db="EMBL/GenBank/DDBJ databases">
        <title>De novo transcriptome assembly of four potential Pierce s Disease insect vectors from Arizona vineyards.</title>
        <authorList>
            <person name="Tassone E.E."/>
        </authorList>
    </citation>
    <scope>NUCLEOTIDE SEQUENCE</scope>
</reference>
<protein>
    <recommendedName>
        <fullName evidence="7">C-CAP/cofactor C-like domain-containing protein</fullName>
    </recommendedName>
</protein>
<evidence type="ECO:0000256" key="5">
    <source>
        <dbReference type="ARBA" id="ARBA00023186"/>
    </source>
</evidence>
<dbReference type="InterPro" id="IPR017901">
    <property type="entry name" value="C-CAP_CF_C-like"/>
</dbReference>
<evidence type="ECO:0000256" key="6">
    <source>
        <dbReference type="ARBA" id="ARBA00026055"/>
    </source>
</evidence>
<sequence length="327" mass="38483">MDKNFQDSTQTKREELLKRELERKLQIEKKKEEQDVSMKDQDYFSTAFAEKSDAIEYELRLIEEGEIEKIHLSDNFDKIFKEIQILNKFLSVSTTFLSNYTIRKSIEKINSLEEKIKYLEDMLLPKKKFGFKSRKTEQKREKKLIDEVNVDVSKLIPLTNIISTGYSQKKNENLTLVNDDILKKDVELSHLENCTIKLFGNPSTMHITNINRCQIFCGPVSTSVFVENCNNCVFVFACQQLRIHSTHHCNFFIHVTSRAIIEDTDQVGFAPFSWKYNDLDKHFKMSGLDLELNNWNMINDFNWLSSNVPSPNWRIIPLEERNVIYKI</sequence>
<dbReference type="AlphaFoldDB" id="A0A1B6DSI0"/>
<dbReference type="Pfam" id="PF07986">
    <property type="entry name" value="TBCC"/>
    <property type="match status" value="1"/>
</dbReference>
<evidence type="ECO:0000313" key="8">
    <source>
        <dbReference type="EMBL" id="JAS28634.1"/>
    </source>
</evidence>
<dbReference type="InterPro" id="IPR027684">
    <property type="entry name" value="TBCC"/>
</dbReference>